<evidence type="ECO:0000313" key="1">
    <source>
        <dbReference type="EMBL" id="EEX21998.1"/>
    </source>
</evidence>
<dbReference type="EMBL" id="ABYU02000013">
    <property type="protein sequence ID" value="EEX21998.1"/>
    <property type="molecule type" value="Genomic_DNA"/>
</dbReference>
<protein>
    <submittedName>
        <fullName evidence="1">Uncharacterized protein</fullName>
    </submittedName>
</protein>
<dbReference type="KEGG" id="bhan:CGC63_10220"/>
<name>C9L7B4_BLAHA</name>
<organism evidence="1 2">
    <name type="scientific">Blautia hansenii DSM 20583</name>
    <dbReference type="NCBI Taxonomy" id="537007"/>
    <lineage>
        <taxon>Bacteria</taxon>
        <taxon>Bacillati</taxon>
        <taxon>Bacillota</taxon>
        <taxon>Clostridia</taxon>
        <taxon>Lachnospirales</taxon>
        <taxon>Lachnospiraceae</taxon>
        <taxon>Blautia</taxon>
    </lineage>
</organism>
<dbReference type="HOGENOM" id="CLU_2314724_0_0_9"/>
<dbReference type="RefSeq" id="WP_003020131.1">
    <property type="nucleotide sequence ID" value="NZ_CP022413.2"/>
</dbReference>
<gene>
    <name evidence="1" type="ORF">BLAHAN_05276</name>
</gene>
<evidence type="ECO:0000313" key="2">
    <source>
        <dbReference type="Proteomes" id="UP000003755"/>
    </source>
</evidence>
<reference evidence="1" key="1">
    <citation type="submission" date="2009-09" db="EMBL/GenBank/DDBJ databases">
        <authorList>
            <person name="Weinstock G."/>
            <person name="Sodergren E."/>
            <person name="Clifton S."/>
            <person name="Fulton L."/>
            <person name="Fulton B."/>
            <person name="Courtney L."/>
            <person name="Fronick C."/>
            <person name="Harrison M."/>
            <person name="Strong C."/>
            <person name="Farmer C."/>
            <person name="Delahaunty K."/>
            <person name="Markovic C."/>
            <person name="Hall O."/>
            <person name="Minx P."/>
            <person name="Tomlinson C."/>
            <person name="Mitreva M."/>
            <person name="Nelson J."/>
            <person name="Hou S."/>
            <person name="Wollam A."/>
            <person name="Pepin K.H."/>
            <person name="Johnson M."/>
            <person name="Bhonagiri V."/>
            <person name="Nash W.E."/>
            <person name="Warren W."/>
            <person name="Chinwalla A."/>
            <person name="Mardis E.R."/>
            <person name="Wilson R.K."/>
        </authorList>
    </citation>
    <scope>NUCLEOTIDE SEQUENCE [LARGE SCALE GENOMIC DNA]</scope>
    <source>
        <strain evidence="1">DSM 20583</strain>
    </source>
</reference>
<dbReference type="AlphaFoldDB" id="C9L7B4"/>
<proteinExistence type="predicted"/>
<dbReference type="STRING" id="537007.BLAHAN_05276"/>
<sequence>MNKTIYGTVPIKSLRNNYSDIINQIYKLLPLKENNNSDIDYYFSTLLFRIRGMSNLFPNEPRWITILALIEAARSENDFKLYRKAVLDSCSIIKKMGEY</sequence>
<comment type="caution">
    <text evidence="1">The sequence shown here is derived from an EMBL/GenBank/DDBJ whole genome shotgun (WGS) entry which is preliminary data.</text>
</comment>
<dbReference type="Proteomes" id="UP000003755">
    <property type="component" value="Unassembled WGS sequence"/>
</dbReference>
<accession>C9L7B4</accession>
<keyword evidence="2" id="KW-1185">Reference proteome</keyword>